<sequence>MKLLVLALFYPLVLRAYPAKDQYIFSALEHVDEQNWAVGKQAAQAFTKLVAAGHIYESSIQYCVADRHLRPEKLSKLWRKAEAALNPVDGKVDTSLLGFGRLPGFAKSRRRLFKKREALVAKLRSGLPMTDDAVFMELVSPQDIRPLCEQWKDVAQVFAQALFWDRALGLVQSKGCVDRDLGDQYTLRFLQAARNPKAETLAQVAYHASLIGYFSMGVKSGFSPQDKHKVQPVIDFATSLLSYQHESVELQAAIVSLVEKVTEKFSKTEPTAAAIVSSEVRQSFERLIPALNQVDSLKVDFKPVIEQAVKEWKKAVINPHEPIEERKTPYYMYAQALHQYYLKYKDPWQAWLWLQEAYATRPASGHNADWTRDCYSLIHRRAAVAAYHLLGKNQNGKDALQVMSEKLAGWDGRPIPRPTYQTYHQHIREPEYLKQSNQIQRPTVEVGKLDRNRMNVWDQRSVQDNRNMWDQRPAPDAQIAANPNSGNQLLQQPRKLGNRLNFWKQQEQLNRVR</sequence>
<dbReference type="AlphaFoldDB" id="A0A2H9TGU5"/>
<feature type="signal peptide" evidence="1">
    <location>
        <begin position="1"/>
        <end position="15"/>
    </location>
</feature>
<name>A0A2H9TGU5_9FUNG</name>
<dbReference type="Proteomes" id="UP000240830">
    <property type="component" value="Unassembled WGS sequence"/>
</dbReference>
<protein>
    <submittedName>
        <fullName evidence="2">Uncharacterized protein</fullName>
    </submittedName>
</protein>
<comment type="caution">
    <text evidence="2">The sequence shown here is derived from an EMBL/GenBank/DDBJ whole genome shotgun (WGS) entry which is preliminary data.</text>
</comment>
<accession>A0A2H9TGU5</accession>
<gene>
    <name evidence="2" type="ORF">PSACC_03186</name>
</gene>
<keyword evidence="3" id="KW-1185">Reference proteome</keyword>
<reference evidence="2 3" key="1">
    <citation type="submission" date="2016-10" db="EMBL/GenBank/DDBJ databases">
        <title>The genome of Paramicrosporidium saccamoebae is the missing link in understanding Cryptomycota and Microsporidia evolution.</title>
        <authorList>
            <person name="Quandt C.A."/>
            <person name="Beaudet D."/>
            <person name="Corsaro D."/>
            <person name="Michel R."/>
            <person name="Corradi N."/>
            <person name="James T."/>
        </authorList>
    </citation>
    <scope>NUCLEOTIDE SEQUENCE [LARGE SCALE GENOMIC DNA]</scope>
    <source>
        <strain evidence="2 3">KSL3</strain>
    </source>
</reference>
<evidence type="ECO:0000313" key="2">
    <source>
        <dbReference type="EMBL" id="PJF17002.1"/>
    </source>
</evidence>
<evidence type="ECO:0000313" key="3">
    <source>
        <dbReference type="Proteomes" id="UP000240830"/>
    </source>
</evidence>
<dbReference type="EMBL" id="MTSL01000198">
    <property type="protein sequence ID" value="PJF17002.1"/>
    <property type="molecule type" value="Genomic_DNA"/>
</dbReference>
<organism evidence="2 3">
    <name type="scientific">Paramicrosporidium saccamoebae</name>
    <dbReference type="NCBI Taxonomy" id="1246581"/>
    <lineage>
        <taxon>Eukaryota</taxon>
        <taxon>Fungi</taxon>
        <taxon>Fungi incertae sedis</taxon>
        <taxon>Cryptomycota</taxon>
        <taxon>Cryptomycota incertae sedis</taxon>
        <taxon>Paramicrosporidium</taxon>
    </lineage>
</organism>
<proteinExistence type="predicted"/>
<feature type="chain" id="PRO_5014192992" evidence="1">
    <location>
        <begin position="16"/>
        <end position="513"/>
    </location>
</feature>
<evidence type="ECO:0000256" key="1">
    <source>
        <dbReference type="SAM" id="SignalP"/>
    </source>
</evidence>
<keyword evidence="1" id="KW-0732">Signal</keyword>